<dbReference type="PANTHER" id="PTHR43194:SF2">
    <property type="entry name" value="PEROXISOMAL MEMBRANE PROTEIN LPX1"/>
    <property type="match status" value="1"/>
</dbReference>
<accession>A0A501WKU3</accession>
<comment type="caution">
    <text evidence="2">The sequence shown here is derived from an EMBL/GenBank/DDBJ whole genome shotgun (WGS) entry which is preliminary data.</text>
</comment>
<dbReference type="SUPFAM" id="SSF53474">
    <property type="entry name" value="alpha/beta-Hydrolases"/>
    <property type="match status" value="1"/>
</dbReference>
<dbReference type="Proteomes" id="UP000315901">
    <property type="component" value="Unassembled WGS sequence"/>
</dbReference>
<dbReference type="InterPro" id="IPR050228">
    <property type="entry name" value="Carboxylesterase_BioH"/>
</dbReference>
<keyword evidence="3" id="KW-1185">Reference proteome</keyword>
<gene>
    <name evidence="2" type="ORF">FJM67_10905</name>
</gene>
<sequence>MAKVGQTAQMLDLDGVILSHYHVTSKERSGTDCDTWGHFLHGNGFPVATYGPMLDVLRPGVDIFAQDAPGHGASPATDEFLGWNTVSELFEKVIQQHRQQVAIGRAVGIGHSFGGVMTLLMAARRPELFERLILLDPALYPPDFIWQLRGAQLRGEQARVPIVRQTLRRRSHWPDQQSAFASLHHRGVFKGWDERCFQAYVEHGTRMDASGCTLRYPPTLEAALFASFAEGLWQAVRELTVPTVIVAGKDTYPHFKQAYDLALTQNENISMQLVEGDHCFMMEYPEQTGVLINRLLA</sequence>
<evidence type="ECO:0000313" key="2">
    <source>
        <dbReference type="EMBL" id="TPE49978.1"/>
    </source>
</evidence>
<name>A0A501WKU3_9GAMM</name>
<dbReference type="RefSeq" id="WP_140589239.1">
    <property type="nucleotide sequence ID" value="NZ_VFRR01000021.1"/>
</dbReference>
<dbReference type="GO" id="GO:0016787">
    <property type="term" value="F:hydrolase activity"/>
    <property type="evidence" value="ECO:0007669"/>
    <property type="project" value="UniProtKB-KW"/>
</dbReference>
<dbReference type="PRINTS" id="PR00111">
    <property type="entry name" value="ABHYDROLASE"/>
</dbReference>
<dbReference type="InterPro" id="IPR000073">
    <property type="entry name" value="AB_hydrolase_1"/>
</dbReference>
<dbReference type="AlphaFoldDB" id="A0A501WKU3"/>
<evidence type="ECO:0000313" key="3">
    <source>
        <dbReference type="Proteomes" id="UP000315901"/>
    </source>
</evidence>
<dbReference type="EMBL" id="VFRR01000021">
    <property type="protein sequence ID" value="TPE49978.1"/>
    <property type="molecule type" value="Genomic_DNA"/>
</dbReference>
<dbReference type="InterPro" id="IPR029058">
    <property type="entry name" value="AB_hydrolase_fold"/>
</dbReference>
<reference evidence="2 3" key="1">
    <citation type="submission" date="2019-06" db="EMBL/GenBank/DDBJ databases">
        <title>A novel bacterium of genus Marinomonas, isolated from coastal sand.</title>
        <authorList>
            <person name="Huang H."/>
            <person name="Mo K."/>
            <person name="Hu Y."/>
        </authorList>
    </citation>
    <scope>NUCLEOTIDE SEQUENCE [LARGE SCALE GENOMIC DNA]</scope>
    <source>
        <strain evidence="2 3">HB171799</strain>
    </source>
</reference>
<evidence type="ECO:0000259" key="1">
    <source>
        <dbReference type="Pfam" id="PF12697"/>
    </source>
</evidence>
<proteinExistence type="predicted"/>
<protein>
    <submittedName>
        <fullName evidence="2">Alpha/beta hydrolase</fullName>
    </submittedName>
</protein>
<dbReference type="PANTHER" id="PTHR43194">
    <property type="entry name" value="HYDROLASE ALPHA/BETA FOLD FAMILY"/>
    <property type="match status" value="1"/>
</dbReference>
<feature type="domain" description="AB hydrolase-1" evidence="1">
    <location>
        <begin position="39"/>
        <end position="287"/>
    </location>
</feature>
<keyword evidence="2" id="KW-0378">Hydrolase</keyword>
<dbReference type="Gene3D" id="3.40.50.1820">
    <property type="entry name" value="alpha/beta hydrolase"/>
    <property type="match status" value="1"/>
</dbReference>
<organism evidence="2 3">
    <name type="scientific">Maribrevibacterium harenarium</name>
    <dbReference type="NCBI Taxonomy" id="2589817"/>
    <lineage>
        <taxon>Bacteria</taxon>
        <taxon>Pseudomonadati</taxon>
        <taxon>Pseudomonadota</taxon>
        <taxon>Gammaproteobacteria</taxon>
        <taxon>Oceanospirillales</taxon>
        <taxon>Oceanospirillaceae</taxon>
        <taxon>Maribrevibacterium</taxon>
    </lineage>
</organism>
<dbReference type="Pfam" id="PF12697">
    <property type="entry name" value="Abhydrolase_6"/>
    <property type="match status" value="1"/>
</dbReference>
<dbReference type="OrthoDB" id="5729753at2"/>